<sequence>MTKKELIVAMLRRLDHQQEANDLDNDRYSSTHVTFGYAAVYISERFNGKGLDVGINWSALGTVSIAETWKMALDLQHAAGLAELVQYIIDSGGENA</sequence>
<dbReference type="EMBL" id="LAZR01009565">
    <property type="protein sequence ID" value="KKM71840.1"/>
    <property type="molecule type" value="Genomic_DNA"/>
</dbReference>
<proteinExistence type="predicted"/>
<protein>
    <submittedName>
        <fullName evidence="1">Uncharacterized protein</fullName>
    </submittedName>
</protein>
<name>A0A0F9M5C5_9ZZZZ</name>
<evidence type="ECO:0000313" key="1">
    <source>
        <dbReference type="EMBL" id="KKM71840.1"/>
    </source>
</evidence>
<reference evidence="1" key="1">
    <citation type="journal article" date="2015" name="Nature">
        <title>Complex archaea that bridge the gap between prokaryotes and eukaryotes.</title>
        <authorList>
            <person name="Spang A."/>
            <person name="Saw J.H."/>
            <person name="Jorgensen S.L."/>
            <person name="Zaremba-Niedzwiedzka K."/>
            <person name="Martijn J."/>
            <person name="Lind A.E."/>
            <person name="van Eijk R."/>
            <person name="Schleper C."/>
            <person name="Guy L."/>
            <person name="Ettema T.J."/>
        </authorList>
    </citation>
    <scope>NUCLEOTIDE SEQUENCE</scope>
</reference>
<accession>A0A0F9M5C5</accession>
<comment type="caution">
    <text evidence="1">The sequence shown here is derived from an EMBL/GenBank/DDBJ whole genome shotgun (WGS) entry which is preliminary data.</text>
</comment>
<gene>
    <name evidence="1" type="ORF">LCGC14_1426480</name>
</gene>
<organism evidence="1">
    <name type="scientific">marine sediment metagenome</name>
    <dbReference type="NCBI Taxonomy" id="412755"/>
    <lineage>
        <taxon>unclassified sequences</taxon>
        <taxon>metagenomes</taxon>
        <taxon>ecological metagenomes</taxon>
    </lineage>
</organism>
<dbReference type="AlphaFoldDB" id="A0A0F9M5C5"/>